<evidence type="ECO:0000256" key="6">
    <source>
        <dbReference type="ARBA" id="ARBA00038076"/>
    </source>
</evidence>
<accession>A0A7D6VJE3</accession>
<keyword evidence="11" id="KW-1185">Reference proteome</keyword>
<feature type="transmembrane region" description="Helical" evidence="7">
    <location>
        <begin position="713"/>
        <end position="738"/>
    </location>
</feature>
<comment type="similarity">
    <text evidence="6">Belongs to the ABC-4 integral membrane protein family.</text>
</comment>
<evidence type="ECO:0000259" key="8">
    <source>
        <dbReference type="Pfam" id="PF02687"/>
    </source>
</evidence>
<dbReference type="KEGG" id="nhu:H0264_12120"/>
<evidence type="ECO:0000259" key="9">
    <source>
        <dbReference type="Pfam" id="PF12704"/>
    </source>
</evidence>
<dbReference type="PANTHER" id="PTHR30572:SF4">
    <property type="entry name" value="ABC TRANSPORTER PERMEASE YTRF"/>
    <property type="match status" value="1"/>
</dbReference>
<dbReference type="Pfam" id="PF12704">
    <property type="entry name" value="MacB_PCD"/>
    <property type="match status" value="2"/>
</dbReference>
<feature type="transmembrane region" description="Helical" evidence="7">
    <location>
        <begin position="486"/>
        <end position="507"/>
    </location>
</feature>
<keyword evidence="2" id="KW-1003">Cell membrane</keyword>
<evidence type="ECO:0000256" key="4">
    <source>
        <dbReference type="ARBA" id="ARBA00022989"/>
    </source>
</evidence>
<feature type="transmembrane region" description="Helical" evidence="7">
    <location>
        <begin position="430"/>
        <end position="449"/>
    </location>
</feature>
<evidence type="ECO:0000256" key="2">
    <source>
        <dbReference type="ARBA" id="ARBA00022475"/>
    </source>
</evidence>
<dbReference type="GO" id="GO:0022857">
    <property type="term" value="F:transmembrane transporter activity"/>
    <property type="evidence" value="ECO:0007669"/>
    <property type="project" value="TreeGrafter"/>
</dbReference>
<dbReference type="InterPro" id="IPR050250">
    <property type="entry name" value="Macrolide_Exporter_MacB"/>
</dbReference>
<comment type="subcellular location">
    <subcellularLocation>
        <location evidence="1">Cell membrane</location>
        <topology evidence="1">Multi-pass membrane protein</topology>
    </subcellularLocation>
</comment>
<evidence type="ECO:0000313" key="11">
    <source>
        <dbReference type="Proteomes" id="UP000515512"/>
    </source>
</evidence>
<evidence type="ECO:0000256" key="1">
    <source>
        <dbReference type="ARBA" id="ARBA00004651"/>
    </source>
</evidence>
<dbReference type="GO" id="GO:0005886">
    <property type="term" value="C:plasma membrane"/>
    <property type="evidence" value="ECO:0007669"/>
    <property type="project" value="UniProtKB-SubCell"/>
</dbReference>
<dbReference type="EMBL" id="CP059399">
    <property type="protein sequence ID" value="QLY34317.1"/>
    <property type="molecule type" value="Genomic_DNA"/>
</dbReference>
<feature type="domain" description="ABC3 transporter permease C-terminal" evidence="8">
    <location>
        <begin position="263"/>
        <end position="384"/>
    </location>
</feature>
<feature type="transmembrane region" description="Helical" evidence="7">
    <location>
        <begin position="352"/>
        <end position="374"/>
    </location>
</feature>
<keyword evidence="3 7" id="KW-0812">Transmembrane</keyword>
<dbReference type="PANTHER" id="PTHR30572">
    <property type="entry name" value="MEMBRANE COMPONENT OF TRANSPORTER-RELATED"/>
    <property type="match status" value="1"/>
</dbReference>
<feature type="transmembrane region" description="Helical" evidence="7">
    <location>
        <begin position="402"/>
        <end position="423"/>
    </location>
</feature>
<sequence>MRKVALRNLAAHKVRLVLTLLSVVLGTAFIAGSFVFTDTLQKTFDDIFANQAKGVDVRVSPKEQMAQGIPVTLVPKVQEMNGVQTVAPGINGPISLLKDGKFVQTGGAPTIGQAYLPPGQAVAQPEKFVEGAPPSEAGQVAINRGGADRAGLHVGDRVKVVTPAKGDVEATISGVYEYEGGGSTGGFIGLQFVENQARELFTDGKHVAYLDIATKPGVNPDQVRDEIATALPDYKVQNGDQVREEMKQQLGDALKFINYFLLAFGAIALIVGTFIIYNTFSMLVAQRLRELALLRAVGASSGQVGRSVVGEALIVGIIGSALGLAAGVGLAFGLSALLNAFDLGLPTGTMAVLPRTVLVAMLVGVVVTVVSAYAPARRAATIPPVEAMREEFASDTDPKRRWVRVGIGSAMTVAGVALVVIGAQGTGGNAALTVGIGALALILAVLLLSPALSKPVIRVLGVLVIPFGPIGRMARNNAVRNPRRTAATAFALTLGLMLVSAIGMLGASAKASIGELVDKGVKGDYMLSGPPNSLIGVPLQATDEVRKVPGVQDVVAFHGAQIKIDGKMIYATVPEGPMNTVMNYDIKQGTDTLGANDILVSETFAADHDWSAGQTVEITGLDAKKYPVTVSGIYKDTPLLQNVVTSMPLYEQLVPTNYQSSFVLIMKAAPGANLDTMRTDLTKIAEQYGNVQVMDREDYKGVQGAQIDTMLAILYGLLALAVVIAILGIVNTLALSVVERRREIGMLRAVGMQRPQMRRSIYLESMLIAIFGAIVGVVLGLGLGVGFLRTLQDLGLDTIAVPWGQIVLMLIASGAVGVLAALWPGIRAARTPPLAAIADL</sequence>
<protein>
    <submittedName>
        <fullName evidence="10">ABC transporter permease</fullName>
    </submittedName>
</protein>
<keyword evidence="5 7" id="KW-0472">Membrane</keyword>
<feature type="transmembrane region" description="Helical" evidence="7">
    <location>
        <begin position="16"/>
        <end position="36"/>
    </location>
</feature>
<dbReference type="InterPro" id="IPR025857">
    <property type="entry name" value="MacB_PCD"/>
</dbReference>
<keyword evidence="4 7" id="KW-1133">Transmembrane helix</keyword>
<feature type="domain" description="MacB-like periplasmic core" evidence="9">
    <location>
        <begin position="17"/>
        <end position="229"/>
    </location>
</feature>
<evidence type="ECO:0000256" key="3">
    <source>
        <dbReference type="ARBA" id="ARBA00022692"/>
    </source>
</evidence>
<feature type="transmembrane region" description="Helical" evidence="7">
    <location>
        <begin position="312"/>
        <end position="340"/>
    </location>
</feature>
<reference evidence="10 11" key="1">
    <citation type="submission" date="2020-07" db="EMBL/GenBank/DDBJ databases">
        <authorList>
            <person name="Zhuang K."/>
            <person name="Ran Y."/>
        </authorList>
    </citation>
    <scope>NUCLEOTIDE SEQUENCE [LARGE SCALE GENOMIC DNA]</scope>
    <source>
        <strain evidence="10 11">WCH-YHL-001</strain>
    </source>
</reference>
<proteinExistence type="inferred from homology"/>
<dbReference type="Pfam" id="PF02687">
    <property type="entry name" value="FtsX"/>
    <property type="match status" value="2"/>
</dbReference>
<evidence type="ECO:0000256" key="5">
    <source>
        <dbReference type="ARBA" id="ARBA00023136"/>
    </source>
</evidence>
<evidence type="ECO:0000313" key="10">
    <source>
        <dbReference type="EMBL" id="QLY34317.1"/>
    </source>
</evidence>
<feature type="transmembrane region" description="Helical" evidence="7">
    <location>
        <begin position="761"/>
        <end position="783"/>
    </location>
</feature>
<feature type="transmembrane region" description="Helical" evidence="7">
    <location>
        <begin position="256"/>
        <end position="277"/>
    </location>
</feature>
<organism evidence="10 11">
    <name type="scientific">Nocardia huaxiensis</name>
    <dbReference type="NCBI Taxonomy" id="2755382"/>
    <lineage>
        <taxon>Bacteria</taxon>
        <taxon>Bacillati</taxon>
        <taxon>Actinomycetota</taxon>
        <taxon>Actinomycetes</taxon>
        <taxon>Mycobacteriales</taxon>
        <taxon>Nocardiaceae</taxon>
        <taxon>Nocardia</taxon>
    </lineage>
</organism>
<gene>
    <name evidence="10" type="ORF">H0264_12120</name>
</gene>
<dbReference type="InterPro" id="IPR003838">
    <property type="entry name" value="ABC3_permease_C"/>
</dbReference>
<feature type="domain" description="ABC3 transporter permease C-terminal" evidence="8">
    <location>
        <begin position="717"/>
        <end position="833"/>
    </location>
</feature>
<evidence type="ECO:0000256" key="7">
    <source>
        <dbReference type="SAM" id="Phobius"/>
    </source>
</evidence>
<dbReference type="Proteomes" id="UP000515512">
    <property type="component" value="Chromosome"/>
</dbReference>
<dbReference type="AlphaFoldDB" id="A0A7D6VJE3"/>
<feature type="transmembrane region" description="Helical" evidence="7">
    <location>
        <begin position="803"/>
        <end position="823"/>
    </location>
</feature>
<name>A0A7D6VJE3_9NOCA</name>
<feature type="domain" description="MacB-like periplasmic core" evidence="9">
    <location>
        <begin position="485"/>
        <end position="683"/>
    </location>
</feature>